<reference evidence="1 3" key="1">
    <citation type="journal article" date="2017" name="Nature">
        <title>The sunflower genome provides insights into oil metabolism, flowering and Asterid evolution.</title>
        <authorList>
            <person name="Badouin H."/>
            <person name="Gouzy J."/>
            <person name="Grassa C.J."/>
            <person name="Murat F."/>
            <person name="Staton S.E."/>
            <person name="Cottret L."/>
            <person name="Lelandais-Briere C."/>
            <person name="Owens G.L."/>
            <person name="Carrere S."/>
            <person name="Mayjonade B."/>
            <person name="Legrand L."/>
            <person name="Gill N."/>
            <person name="Kane N.C."/>
            <person name="Bowers J.E."/>
            <person name="Hubner S."/>
            <person name="Bellec A."/>
            <person name="Berard A."/>
            <person name="Berges H."/>
            <person name="Blanchet N."/>
            <person name="Boniface M.C."/>
            <person name="Brunel D."/>
            <person name="Catrice O."/>
            <person name="Chaidir N."/>
            <person name="Claudel C."/>
            <person name="Donnadieu C."/>
            <person name="Faraut T."/>
            <person name="Fievet G."/>
            <person name="Helmstetter N."/>
            <person name="King M."/>
            <person name="Knapp S.J."/>
            <person name="Lai Z."/>
            <person name="Le Paslier M.C."/>
            <person name="Lippi Y."/>
            <person name="Lorenzon L."/>
            <person name="Mandel J.R."/>
            <person name="Marage G."/>
            <person name="Marchand G."/>
            <person name="Marquand E."/>
            <person name="Bret-Mestries E."/>
            <person name="Morien E."/>
            <person name="Nambeesan S."/>
            <person name="Nguyen T."/>
            <person name="Pegot-Espagnet P."/>
            <person name="Pouilly N."/>
            <person name="Raftis F."/>
            <person name="Sallet E."/>
            <person name="Schiex T."/>
            <person name="Thomas J."/>
            <person name="Vandecasteele C."/>
            <person name="Vares D."/>
            <person name="Vear F."/>
            <person name="Vautrin S."/>
            <person name="Crespi M."/>
            <person name="Mangin B."/>
            <person name="Burke J.M."/>
            <person name="Salse J."/>
            <person name="Munos S."/>
            <person name="Vincourt P."/>
            <person name="Rieseberg L.H."/>
            <person name="Langlade N.B."/>
        </authorList>
    </citation>
    <scope>NUCLEOTIDE SEQUENCE [LARGE SCALE GENOMIC DNA]</scope>
    <source>
        <strain evidence="3">cv. SF193</strain>
        <tissue evidence="1">Leaves</tissue>
    </source>
</reference>
<keyword evidence="3" id="KW-1185">Reference proteome</keyword>
<organism evidence="2 3">
    <name type="scientific">Helianthus annuus</name>
    <name type="common">Common sunflower</name>
    <dbReference type="NCBI Taxonomy" id="4232"/>
    <lineage>
        <taxon>Eukaryota</taxon>
        <taxon>Viridiplantae</taxon>
        <taxon>Streptophyta</taxon>
        <taxon>Embryophyta</taxon>
        <taxon>Tracheophyta</taxon>
        <taxon>Spermatophyta</taxon>
        <taxon>Magnoliopsida</taxon>
        <taxon>eudicotyledons</taxon>
        <taxon>Gunneridae</taxon>
        <taxon>Pentapetalae</taxon>
        <taxon>asterids</taxon>
        <taxon>campanulids</taxon>
        <taxon>Asterales</taxon>
        <taxon>Asteraceae</taxon>
        <taxon>Asteroideae</taxon>
        <taxon>Heliantheae alliance</taxon>
        <taxon>Heliantheae</taxon>
        <taxon>Helianthus</taxon>
    </lineage>
</organism>
<dbReference type="EMBL" id="CM007904">
    <property type="protein sequence ID" value="OTF95562.1"/>
    <property type="molecule type" value="Genomic_DNA"/>
</dbReference>
<evidence type="ECO:0000313" key="2">
    <source>
        <dbReference type="EMBL" id="OTF95562.1"/>
    </source>
</evidence>
<dbReference type="AlphaFoldDB" id="A0A251SAJ0"/>
<evidence type="ECO:0000313" key="3">
    <source>
        <dbReference type="Proteomes" id="UP000215914"/>
    </source>
</evidence>
<dbReference type="EMBL" id="MNCJ02000327">
    <property type="protein sequence ID" value="KAF5778616.1"/>
    <property type="molecule type" value="Genomic_DNA"/>
</dbReference>
<proteinExistence type="predicted"/>
<sequence>MWDTCPILRAIDFVGFPLNLLDQFLDPIHIKYHFSFLSSLPSLSFILQQRLKP</sequence>
<dbReference type="Gramene" id="mRNA:HanXRQr2_Chr12g0549581">
    <property type="protein sequence ID" value="CDS:HanXRQr2_Chr12g0549581.1"/>
    <property type="gene ID" value="HanXRQr2_Chr12g0549581"/>
</dbReference>
<dbReference type="Proteomes" id="UP000215914">
    <property type="component" value="Chromosome 15"/>
</dbReference>
<gene>
    <name evidence="2" type="ORF">HannXRQ_Chr15g0484511</name>
    <name evidence="1" type="ORF">HanXRQr2_Chr12g0549581</name>
</gene>
<reference evidence="1" key="3">
    <citation type="submission" date="2020-06" db="EMBL/GenBank/DDBJ databases">
        <title>Helianthus annuus Genome sequencing and assembly Release 2.</title>
        <authorList>
            <person name="Gouzy J."/>
            <person name="Langlade N."/>
            <person name="Munos S."/>
        </authorList>
    </citation>
    <scope>NUCLEOTIDE SEQUENCE</scope>
    <source>
        <tissue evidence="1">Leaves</tissue>
    </source>
</reference>
<reference evidence="2" key="2">
    <citation type="submission" date="2017-02" db="EMBL/GenBank/DDBJ databases">
        <title>Sunflower complete genome.</title>
        <authorList>
            <person name="Langlade N."/>
            <person name="Munos S."/>
        </authorList>
    </citation>
    <scope>NUCLEOTIDE SEQUENCE [LARGE SCALE GENOMIC DNA]</scope>
    <source>
        <tissue evidence="2">Leaves</tissue>
    </source>
</reference>
<accession>A0A251SAJ0</accession>
<dbReference type="InParanoid" id="A0A251SAJ0"/>
<protein>
    <submittedName>
        <fullName evidence="2">Uncharacterized protein</fullName>
    </submittedName>
</protein>
<name>A0A251SAJ0_HELAN</name>
<evidence type="ECO:0000313" key="1">
    <source>
        <dbReference type="EMBL" id="KAF5778616.1"/>
    </source>
</evidence>